<reference evidence="1 2" key="1">
    <citation type="submission" date="2016-04" db="EMBL/GenBank/DDBJ databases">
        <authorList>
            <person name="Evans L.H."/>
            <person name="Alamgir A."/>
            <person name="Owens N."/>
            <person name="Weber N.D."/>
            <person name="Virtaneva K."/>
            <person name="Barbian K."/>
            <person name="Babar A."/>
            <person name="Rosenke K."/>
        </authorList>
    </citation>
    <scope>NUCLEOTIDE SEQUENCE [LARGE SCALE GENOMIC DNA]</scope>
    <source>
        <strain evidence="1 2">IFM 0406</strain>
    </source>
</reference>
<keyword evidence="2" id="KW-1185">Reference proteome</keyword>
<dbReference type="Proteomes" id="UP000076512">
    <property type="component" value="Unassembled WGS sequence"/>
</dbReference>
<protein>
    <submittedName>
        <fullName evidence="1">Uncharacterized protein</fullName>
    </submittedName>
</protein>
<sequence length="111" mass="12730">MTAVLTAPKFEIRQPANHWTAISIGPARTLVRIGSHHRNAVDDIATLAVILRERLGEDLADHPKDLERTWSGSPDISRNGTVYIRLRNRGRTIHREYRIGLDEIRSRQAEW</sequence>
<gene>
    <name evidence="1" type="ORF">AWN90_42100</name>
</gene>
<dbReference type="EMBL" id="LWGR01000013">
    <property type="protein sequence ID" value="KZM71108.1"/>
    <property type="molecule type" value="Genomic_DNA"/>
</dbReference>
<organism evidence="1 2">
    <name type="scientific">Nocardia terpenica</name>
    <dbReference type="NCBI Taxonomy" id="455432"/>
    <lineage>
        <taxon>Bacteria</taxon>
        <taxon>Bacillati</taxon>
        <taxon>Actinomycetota</taxon>
        <taxon>Actinomycetes</taxon>
        <taxon>Mycobacteriales</taxon>
        <taxon>Nocardiaceae</taxon>
        <taxon>Nocardia</taxon>
    </lineage>
</organism>
<proteinExistence type="predicted"/>
<dbReference type="STRING" id="455432.AWN90_42100"/>
<dbReference type="AlphaFoldDB" id="A0A161XCW4"/>
<dbReference type="RefSeq" id="WP_067595318.1">
    <property type="nucleotide sequence ID" value="NZ_JABMCZ010000003.1"/>
</dbReference>
<comment type="caution">
    <text evidence="1">The sequence shown here is derived from an EMBL/GenBank/DDBJ whole genome shotgun (WGS) entry which is preliminary data.</text>
</comment>
<name>A0A161XCW4_9NOCA</name>
<evidence type="ECO:0000313" key="2">
    <source>
        <dbReference type="Proteomes" id="UP000076512"/>
    </source>
</evidence>
<accession>A0A161XCW4</accession>
<evidence type="ECO:0000313" key="1">
    <source>
        <dbReference type="EMBL" id="KZM71108.1"/>
    </source>
</evidence>